<dbReference type="InterPro" id="IPR036390">
    <property type="entry name" value="WH_DNA-bd_sf"/>
</dbReference>
<keyword evidence="3 6" id="KW-0238">DNA-binding</keyword>
<dbReference type="PROSITE" id="PS50931">
    <property type="entry name" value="HTH_LYSR"/>
    <property type="match status" value="1"/>
</dbReference>
<accession>A0A1H4KFZ5</accession>
<sequence length="302" mass="33440">MKLRQLEAFRAVVRNGTTAAAAHELGVSQPNVSNLVRHMEDQIGFELFSRRSGRLVPTAEAESIYQDIEPVFSMLKGVEQRIKDLRDSSAGSLRIVATPSMASSIVGHSLKRFLDKWPRIKVTLDIRRMENLIEQIQTRQAEIGVALSFEEHPSIHTEAIHEGAFVAVLAKTHPLASEPVITPGLLQGHRVISLERGTPLGSKIARAFKASQEHYDWSLETRYGYTACSMAGMGIGVALVDEYTARATEFAHLECRPFKPAVPVVAYMVYSRETPLSRIAQNYSRIVRDVIAERAVAFGASS</sequence>
<evidence type="ECO:0000256" key="4">
    <source>
        <dbReference type="ARBA" id="ARBA00023163"/>
    </source>
</evidence>
<comment type="similarity">
    <text evidence="1">Belongs to the LysR transcriptional regulatory family.</text>
</comment>
<evidence type="ECO:0000256" key="3">
    <source>
        <dbReference type="ARBA" id="ARBA00023125"/>
    </source>
</evidence>
<dbReference type="RefSeq" id="WP_090328858.1">
    <property type="nucleotide sequence ID" value="NZ_FNSL01000001.1"/>
</dbReference>
<keyword evidence="7" id="KW-1185">Reference proteome</keyword>
<feature type="domain" description="HTH lysR-type" evidence="5">
    <location>
        <begin position="1"/>
        <end position="58"/>
    </location>
</feature>
<evidence type="ECO:0000256" key="1">
    <source>
        <dbReference type="ARBA" id="ARBA00009437"/>
    </source>
</evidence>
<dbReference type="SUPFAM" id="SSF53850">
    <property type="entry name" value="Periplasmic binding protein-like II"/>
    <property type="match status" value="1"/>
</dbReference>
<gene>
    <name evidence="6" type="ORF">SAMN05216452_2226</name>
</gene>
<dbReference type="Gene3D" id="3.40.190.290">
    <property type="match status" value="1"/>
</dbReference>
<dbReference type="GO" id="GO:0043565">
    <property type="term" value="F:sequence-specific DNA binding"/>
    <property type="evidence" value="ECO:0007669"/>
    <property type="project" value="TreeGrafter"/>
</dbReference>
<evidence type="ECO:0000313" key="7">
    <source>
        <dbReference type="Proteomes" id="UP000199064"/>
    </source>
</evidence>
<dbReference type="EMBL" id="FNSL01000001">
    <property type="protein sequence ID" value="SEB57474.1"/>
    <property type="molecule type" value="Genomic_DNA"/>
</dbReference>
<dbReference type="GO" id="GO:0010628">
    <property type="term" value="P:positive regulation of gene expression"/>
    <property type="evidence" value="ECO:0007669"/>
    <property type="project" value="TreeGrafter"/>
</dbReference>
<dbReference type="InterPro" id="IPR000847">
    <property type="entry name" value="LysR_HTH_N"/>
</dbReference>
<organism evidence="6 7">
    <name type="scientific">Nitratireductor aquibiodomus</name>
    <dbReference type="NCBI Taxonomy" id="204799"/>
    <lineage>
        <taxon>Bacteria</taxon>
        <taxon>Pseudomonadati</taxon>
        <taxon>Pseudomonadota</taxon>
        <taxon>Alphaproteobacteria</taxon>
        <taxon>Hyphomicrobiales</taxon>
        <taxon>Phyllobacteriaceae</taxon>
        <taxon>Nitratireductor</taxon>
    </lineage>
</organism>
<keyword evidence="2" id="KW-0805">Transcription regulation</keyword>
<dbReference type="PRINTS" id="PR00039">
    <property type="entry name" value="HTHLYSR"/>
</dbReference>
<dbReference type="SUPFAM" id="SSF46785">
    <property type="entry name" value="Winged helix' DNA-binding domain"/>
    <property type="match status" value="1"/>
</dbReference>
<dbReference type="GO" id="GO:0003700">
    <property type="term" value="F:DNA-binding transcription factor activity"/>
    <property type="evidence" value="ECO:0007669"/>
    <property type="project" value="InterPro"/>
</dbReference>
<keyword evidence="4" id="KW-0804">Transcription</keyword>
<dbReference type="AlphaFoldDB" id="A0A1H4KFZ5"/>
<dbReference type="Pfam" id="PF00126">
    <property type="entry name" value="HTH_1"/>
    <property type="match status" value="1"/>
</dbReference>
<evidence type="ECO:0000313" key="6">
    <source>
        <dbReference type="EMBL" id="SEB57474.1"/>
    </source>
</evidence>
<dbReference type="PANTHER" id="PTHR30427:SF1">
    <property type="entry name" value="TRANSCRIPTIONAL ACTIVATOR PROTEIN LYSR"/>
    <property type="match status" value="1"/>
</dbReference>
<dbReference type="Proteomes" id="UP000199064">
    <property type="component" value="Unassembled WGS sequence"/>
</dbReference>
<reference evidence="7" key="1">
    <citation type="submission" date="2016-10" db="EMBL/GenBank/DDBJ databases">
        <authorList>
            <person name="Varghese N."/>
            <person name="Submissions S."/>
        </authorList>
    </citation>
    <scope>NUCLEOTIDE SEQUENCE [LARGE SCALE GENOMIC DNA]</scope>
    <source>
        <strain evidence="7">ES.061</strain>
    </source>
</reference>
<dbReference type="Gene3D" id="1.10.10.10">
    <property type="entry name" value="Winged helix-like DNA-binding domain superfamily/Winged helix DNA-binding domain"/>
    <property type="match status" value="1"/>
</dbReference>
<evidence type="ECO:0000259" key="5">
    <source>
        <dbReference type="PROSITE" id="PS50931"/>
    </source>
</evidence>
<protein>
    <submittedName>
        <fullName evidence="6">DNA-binding transcriptional regulator, LysR family</fullName>
    </submittedName>
</protein>
<dbReference type="InterPro" id="IPR005119">
    <property type="entry name" value="LysR_subst-bd"/>
</dbReference>
<evidence type="ECO:0000256" key="2">
    <source>
        <dbReference type="ARBA" id="ARBA00023015"/>
    </source>
</evidence>
<dbReference type="InterPro" id="IPR036388">
    <property type="entry name" value="WH-like_DNA-bd_sf"/>
</dbReference>
<dbReference type="PANTHER" id="PTHR30427">
    <property type="entry name" value="TRANSCRIPTIONAL ACTIVATOR PROTEIN LYSR"/>
    <property type="match status" value="1"/>
</dbReference>
<name>A0A1H4KFZ5_9HYPH</name>
<dbReference type="Pfam" id="PF03466">
    <property type="entry name" value="LysR_substrate"/>
    <property type="match status" value="1"/>
</dbReference>
<proteinExistence type="inferred from homology"/>